<comment type="catalytic activity">
    <reaction evidence="5">
        <text>N(7)-methyl-GTP + H2O = N(7)-methyl-GMP + diphosphate + H(+)</text>
        <dbReference type="Rhea" id="RHEA:58744"/>
        <dbReference type="ChEBI" id="CHEBI:15377"/>
        <dbReference type="ChEBI" id="CHEBI:15378"/>
        <dbReference type="ChEBI" id="CHEBI:33019"/>
        <dbReference type="ChEBI" id="CHEBI:58285"/>
        <dbReference type="ChEBI" id="CHEBI:87133"/>
    </reaction>
</comment>
<dbReference type="InterPro" id="IPR029001">
    <property type="entry name" value="ITPase-like_fam"/>
</dbReference>
<keyword evidence="4 5" id="KW-0546">Nucleotide metabolism</keyword>
<feature type="site" description="Important for substrate specificity" evidence="5">
    <location>
        <position position="12"/>
    </location>
</feature>
<dbReference type="SUPFAM" id="SSF52972">
    <property type="entry name" value="ITPase-like"/>
    <property type="match status" value="1"/>
</dbReference>
<keyword evidence="2 5" id="KW-0963">Cytoplasm</keyword>
<comment type="function">
    <text evidence="5">Nucleoside triphosphate pyrophosphatase that hydrolyzes 7-methyl-GTP (m(7)GTP). May have a dual role in cell division arrest and in preventing the incorporation of modified nucleotides into cellular nucleic acids.</text>
</comment>
<evidence type="ECO:0000256" key="2">
    <source>
        <dbReference type="ARBA" id="ARBA00022490"/>
    </source>
</evidence>
<dbReference type="EMBL" id="JBFMVT010000002">
    <property type="protein sequence ID" value="MEW7311425.1"/>
    <property type="molecule type" value="Genomic_DNA"/>
</dbReference>
<comment type="subcellular location">
    <subcellularLocation>
        <location evidence="1 5">Cytoplasm</location>
    </subcellularLocation>
</comment>
<evidence type="ECO:0000256" key="3">
    <source>
        <dbReference type="ARBA" id="ARBA00022801"/>
    </source>
</evidence>
<dbReference type="RefSeq" id="WP_367593771.1">
    <property type="nucleotide sequence ID" value="NZ_JBFMVT010000002.1"/>
</dbReference>
<organism evidence="6 7">
    <name type="scientific">Buttiauxella gaviniae</name>
    <dbReference type="NCBI Taxonomy" id="82990"/>
    <lineage>
        <taxon>Bacteria</taxon>
        <taxon>Pseudomonadati</taxon>
        <taxon>Pseudomonadota</taxon>
        <taxon>Gammaproteobacteria</taxon>
        <taxon>Enterobacterales</taxon>
        <taxon>Enterobacteriaceae</taxon>
        <taxon>Buttiauxella</taxon>
    </lineage>
</organism>
<dbReference type="PIRSF" id="PIRSF006305">
    <property type="entry name" value="Maf"/>
    <property type="match status" value="1"/>
</dbReference>
<dbReference type="GO" id="GO:0016787">
    <property type="term" value="F:hydrolase activity"/>
    <property type="evidence" value="ECO:0007669"/>
    <property type="project" value="UniProtKB-KW"/>
</dbReference>
<proteinExistence type="inferred from homology"/>
<feature type="site" description="Important for substrate specificity" evidence="5">
    <location>
        <position position="70"/>
    </location>
</feature>
<dbReference type="NCBIfam" id="TIGR00172">
    <property type="entry name" value="maf"/>
    <property type="match status" value="1"/>
</dbReference>
<evidence type="ECO:0000313" key="7">
    <source>
        <dbReference type="Proteomes" id="UP001555342"/>
    </source>
</evidence>
<feature type="site" description="Important for substrate specificity" evidence="5">
    <location>
        <position position="154"/>
    </location>
</feature>
<feature type="active site" description="Proton acceptor" evidence="5">
    <location>
        <position position="69"/>
    </location>
</feature>
<gene>
    <name evidence="6" type="ORF">AB1E22_01605</name>
</gene>
<dbReference type="CDD" id="cd00555">
    <property type="entry name" value="Maf"/>
    <property type="match status" value="1"/>
</dbReference>
<comment type="cofactor">
    <cofactor evidence="5">
        <name>a divalent metal cation</name>
        <dbReference type="ChEBI" id="CHEBI:60240"/>
    </cofactor>
</comment>
<name>A0ABV3NPG2_9ENTR</name>
<evidence type="ECO:0000256" key="5">
    <source>
        <dbReference type="HAMAP-Rule" id="MF_00528"/>
    </source>
</evidence>
<dbReference type="PANTHER" id="PTHR43213:SF10">
    <property type="entry name" value="7-METHYL-GTP PYROPHOSPHATASE"/>
    <property type="match status" value="1"/>
</dbReference>
<evidence type="ECO:0000256" key="4">
    <source>
        <dbReference type="ARBA" id="ARBA00023080"/>
    </source>
</evidence>
<reference evidence="6 7" key="1">
    <citation type="submission" date="2024-07" db="EMBL/GenBank/DDBJ databases">
        <authorList>
            <person name="Wang L."/>
        </authorList>
    </citation>
    <scope>NUCLEOTIDE SEQUENCE [LARGE SCALE GENOMIC DNA]</scope>
    <source>
        <strain evidence="6 7">WL359</strain>
    </source>
</reference>
<dbReference type="Gene3D" id="3.90.950.10">
    <property type="match status" value="1"/>
</dbReference>
<dbReference type="InterPro" id="IPR003697">
    <property type="entry name" value="Maf-like"/>
</dbReference>
<evidence type="ECO:0000313" key="6">
    <source>
        <dbReference type="EMBL" id="MEW7311425.1"/>
    </source>
</evidence>
<evidence type="ECO:0000256" key="1">
    <source>
        <dbReference type="ARBA" id="ARBA00004496"/>
    </source>
</evidence>
<dbReference type="HAMAP" id="MF_00528">
    <property type="entry name" value="Maf"/>
    <property type="match status" value="1"/>
</dbReference>
<dbReference type="PANTHER" id="PTHR43213">
    <property type="entry name" value="BIFUNCTIONAL DTTP/UTP PYROPHOSPHATASE/METHYLTRANSFERASE PROTEIN-RELATED"/>
    <property type="match status" value="1"/>
</dbReference>
<accession>A0ABV3NPG2</accession>
<dbReference type="EC" id="3.6.1.-" evidence="5"/>
<comment type="caution">
    <text evidence="5">Lacks conserved residue(s) required for the propagation of feature annotation.</text>
</comment>
<keyword evidence="7" id="KW-1185">Reference proteome</keyword>
<keyword evidence="3 5" id="KW-0378">Hydrolase</keyword>
<protein>
    <recommendedName>
        <fullName evidence="5">7-methyl-GTP pyrophosphatase</fullName>
        <shortName evidence="5">m(7)GTP pyrophosphatase</shortName>
        <ecNumber evidence="5">3.6.1.-</ecNumber>
    </recommendedName>
</protein>
<dbReference type="Pfam" id="PF02545">
    <property type="entry name" value="Maf"/>
    <property type="match status" value="1"/>
</dbReference>
<dbReference type="Proteomes" id="UP001555342">
    <property type="component" value="Unassembled WGS sequence"/>
</dbReference>
<comment type="caution">
    <text evidence="6">The sequence shown here is derived from an EMBL/GenBank/DDBJ whole genome shotgun (WGS) entry which is preliminary data.</text>
</comment>
<comment type="similarity">
    <text evidence="5">Belongs to the Maf family. YceF subfamily.</text>
</comment>
<sequence>MTQIVLASTSPYRRELLEKLGIPFTAAAPQVDETPIPGEDARQLVMRLAQAKAQVLSAKYPNHLIVGSDQVCVLDGKIAGKPHTEEKAVEQLLIARNSIVTFYTGLALYSSASGNLQVICEPFDVHFRHLSEQEIRNYVRKEQPLQCAGSFKSEGLGITLFEKLEGRDPNTLVGLPLIALCEMLRNEGVNPLLIRAEHVGWPSRLSDLQN</sequence>